<dbReference type="KEGG" id="stac:ABII15_24900"/>
<evidence type="ECO:0000313" key="1">
    <source>
        <dbReference type="EMBL" id="XCJ73000.1"/>
    </source>
</evidence>
<protein>
    <submittedName>
        <fullName evidence="1">SPOR domain-containing protein</fullName>
    </submittedName>
</protein>
<dbReference type="AlphaFoldDB" id="A0AAU8IXR7"/>
<reference evidence="1" key="1">
    <citation type="submission" date="2024-06" db="EMBL/GenBank/DDBJ databases">
        <title>Streptomyces sp. strain HUAS MG91 genome sequences.</title>
        <authorList>
            <person name="Mo P."/>
        </authorList>
    </citation>
    <scope>NUCLEOTIDE SEQUENCE</scope>
    <source>
        <strain evidence="1">HUAS MG91</strain>
    </source>
</reference>
<name>A0AAU8IXR7_9ACTN</name>
<accession>A0AAU8IXR7</accession>
<dbReference type="RefSeq" id="WP_353944515.1">
    <property type="nucleotide sequence ID" value="NZ_CP159534.1"/>
</dbReference>
<organism evidence="1">
    <name type="scientific">Streptomyces tabacisoli</name>
    <dbReference type="NCBI Taxonomy" id="3156398"/>
    <lineage>
        <taxon>Bacteria</taxon>
        <taxon>Bacillati</taxon>
        <taxon>Actinomycetota</taxon>
        <taxon>Actinomycetes</taxon>
        <taxon>Kitasatosporales</taxon>
        <taxon>Streptomycetaceae</taxon>
        <taxon>Streptomyces</taxon>
    </lineage>
</organism>
<dbReference type="EMBL" id="CP159534">
    <property type="protein sequence ID" value="XCJ73000.1"/>
    <property type="molecule type" value="Genomic_DNA"/>
</dbReference>
<gene>
    <name evidence="1" type="ORF">ABII15_24900</name>
</gene>
<sequence>MNDGTTTLPWLVIRQDDNGSRYRVGRYATRAEAQRIADSLDAHGHQQLYWVERLAENTTSVRNGTVR</sequence>
<proteinExistence type="predicted"/>